<dbReference type="GO" id="GO:0016298">
    <property type="term" value="F:lipase activity"/>
    <property type="evidence" value="ECO:0007669"/>
    <property type="project" value="TreeGrafter"/>
</dbReference>
<protein>
    <recommendedName>
        <fullName evidence="14">sn-1-specific diacylglycerol lipase</fullName>
        <ecNumber evidence="14">3.1.1.116</ecNumber>
    </recommendedName>
</protein>
<comment type="cofactor">
    <cofactor evidence="1">
        <name>Ca(2+)</name>
        <dbReference type="ChEBI" id="CHEBI:29108"/>
    </cofactor>
</comment>
<keyword evidence="5" id="KW-0812">Transmembrane</keyword>
<keyword evidence="8" id="KW-0106">Calcium</keyword>
<dbReference type="OrthoDB" id="70570at2759"/>
<keyword evidence="4" id="KW-0597">Phosphoprotein</keyword>
<dbReference type="EMBL" id="AGNL01009113">
    <property type="protein sequence ID" value="EJK70068.1"/>
    <property type="molecule type" value="Genomic_DNA"/>
</dbReference>
<evidence type="ECO:0000313" key="17">
    <source>
        <dbReference type="Proteomes" id="UP000266841"/>
    </source>
</evidence>
<name>K0SUI7_THAOC</name>
<evidence type="ECO:0000256" key="6">
    <source>
        <dbReference type="ARBA" id="ARBA00022723"/>
    </source>
</evidence>
<proteinExistence type="predicted"/>
<evidence type="ECO:0000256" key="12">
    <source>
        <dbReference type="ARBA" id="ARBA00023136"/>
    </source>
</evidence>
<evidence type="ECO:0000256" key="1">
    <source>
        <dbReference type="ARBA" id="ARBA00001913"/>
    </source>
</evidence>
<dbReference type="InterPro" id="IPR002921">
    <property type="entry name" value="Fungal_lipase-type"/>
</dbReference>
<evidence type="ECO:0000256" key="10">
    <source>
        <dbReference type="ARBA" id="ARBA00022989"/>
    </source>
</evidence>
<dbReference type="AlphaFoldDB" id="K0SUI7"/>
<organism evidence="16 17">
    <name type="scientific">Thalassiosira oceanica</name>
    <name type="common">Marine diatom</name>
    <dbReference type="NCBI Taxonomy" id="159749"/>
    <lineage>
        <taxon>Eukaryota</taxon>
        <taxon>Sar</taxon>
        <taxon>Stramenopiles</taxon>
        <taxon>Ochrophyta</taxon>
        <taxon>Bacillariophyta</taxon>
        <taxon>Coscinodiscophyceae</taxon>
        <taxon>Thalassiosirophycidae</taxon>
        <taxon>Thalassiosirales</taxon>
        <taxon>Thalassiosiraceae</taxon>
        <taxon>Thalassiosira</taxon>
    </lineage>
</organism>
<reference evidence="16 17" key="1">
    <citation type="journal article" date="2012" name="Genome Biol.">
        <title>Genome and low-iron response of an oceanic diatom adapted to chronic iron limitation.</title>
        <authorList>
            <person name="Lommer M."/>
            <person name="Specht M."/>
            <person name="Roy A.S."/>
            <person name="Kraemer L."/>
            <person name="Andreson R."/>
            <person name="Gutowska M.A."/>
            <person name="Wolf J."/>
            <person name="Bergner S.V."/>
            <person name="Schilhabel M.B."/>
            <person name="Klostermeier U.C."/>
            <person name="Beiko R.G."/>
            <person name="Rosenstiel P."/>
            <person name="Hippler M."/>
            <person name="Laroche J."/>
        </authorList>
    </citation>
    <scope>NUCLEOTIDE SEQUENCE [LARGE SCALE GENOMIC DNA]</scope>
    <source>
        <strain evidence="16 17">CCMP1005</strain>
    </source>
</reference>
<keyword evidence="3" id="KW-1003">Cell membrane</keyword>
<dbReference type="Gene3D" id="3.40.50.1820">
    <property type="entry name" value="alpha/beta hydrolase"/>
    <property type="match status" value="1"/>
</dbReference>
<evidence type="ECO:0000256" key="13">
    <source>
        <dbReference type="ARBA" id="ARBA00024531"/>
    </source>
</evidence>
<dbReference type="GO" id="GO:0005886">
    <property type="term" value="C:plasma membrane"/>
    <property type="evidence" value="ECO:0007669"/>
    <property type="project" value="UniProtKB-SubCell"/>
</dbReference>
<dbReference type="PANTHER" id="PTHR45792">
    <property type="entry name" value="DIACYLGLYCEROL LIPASE HOMOLOG-RELATED"/>
    <property type="match status" value="1"/>
</dbReference>
<evidence type="ECO:0000256" key="3">
    <source>
        <dbReference type="ARBA" id="ARBA00022475"/>
    </source>
</evidence>
<evidence type="ECO:0000256" key="5">
    <source>
        <dbReference type="ARBA" id="ARBA00022692"/>
    </source>
</evidence>
<evidence type="ECO:0000256" key="11">
    <source>
        <dbReference type="ARBA" id="ARBA00023098"/>
    </source>
</evidence>
<comment type="caution">
    <text evidence="16">The sequence shown here is derived from an EMBL/GenBank/DDBJ whole genome shotgun (WGS) entry which is preliminary data.</text>
</comment>
<dbReference type="CDD" id="cd00519">
    <property type="entry name" value="Lipase_3"/>
    <property type="match status" value="1"/>
</dbReference>
<dbReference type="SUPFAM" id="SSF53474">
    <property type="entry name" value="alpha/beta-Hydrolases"/>
    <property type="match status" value="1"/>
</dbReference>
<accession>K0SUI7</accession>
<evidence type="ECO:0000256" key="2">
    <source>
        <dbReference type="ARBA" id="ARBA00004651"/>
    </source>
</evidence>
<gene>
    <name evidence="16" type="ORF">THAOC_08608</name>
</gene>
<keyword evidence="7" id="KW-0378">Hydrolase</keyword>
<sequence length="447" mass="49959">MGSATLEDMVTDMQFSPVRMDKVGMVCGFDAEGKFCHRGMLTKSKFIFNDLKRRGVLKLLLPLDDVVDETELHCRGFDLVFTGHSLGGGIAAILGMMHRNCYPNLHVYAYCPPGCTASVNVLLECEEYVTSIVVGNDLVPRIRDANFEIFRFEFLEMLARIKVSKMVAFNDIRVPCRNRDLKRRNEDILYSSGEVPPSDYCNAVKSLKERRFHDFNSVISPLEQRLDIPGKIIHLVHVDRSDKYLPYWESRHALREINLGTKIVMEHSADRLVSILRTIVDDFEEVAMGQGELISDGSLDVTSANDTYEPCYGAGFSAECYSAEDRWFIICSCPLGLVSLVPTLLSITAFVLSLVGNNLCNLFRRNVSHGPIYFSSDLTLGNAEEVVDVTLGLYTHGVAYLAESSEVLQCSNASSENEMEEEDAYIKMAVGQVLYLVRPQAGNLPLA</sequence>
<dbReference type="Pfam" id="PF01764">
    <property type="entry name" value="Lipase_3"/>
    <property type="match status" value="1"/>
</dbReference>
<evidence type="ECO:0000256" key="4">
    <source>
        <dbReference type="ARBA" id="ARBA00022553"/>
    </source>
</evidence>
<comment type="subcellular location">
    <subcellularLocation>
        <location evidence="2">Cell membrane</location>
        <topology evidence="2">Multi-pass membrane protein</topology>
    </subcellularLocation>
</comment>
<keyword evidence="10" id="KW-1133">Transmembrane helix</keyword>
<dbReference type="EC" id="3.1.1.116" evidence="14"/>
<keyword evidence="6" id="KW-0479">Metal-binding</keyword>
<keyword evidence="17" id="KW-1185">Reference proteome</keyword>
<comment type="catalytic activity">
    <reaction evidence="13">
        <text>a 1,2-diacyl-sn-glycerol + H2O = a 2-acylglycerol + a fatty acid + H(+)</text>
        <dbReference type="Rhea" id="RHEA:33275"/>
        <dbReference type="ChEBI" id="CHEBI:15377"/>
        <dbReference type="ChEBI" id="CHEBI:15378"/>
        <dbReference type="ChEBI" id="CHEBI:17389"/>
        <dbReference type="ChEBI" id="CHEBI:17815"/>
        <dbReference type="ChEBI" id="CHEBI:28868"/>
        <dbReference type="EC" id="3.1.1.116"/>
    </reaction>
    <physiologicalReaction direction="left-to-right" evidence="13">
        <dbReference type="Rhea" id="RHEA:33276"/>
    </physiologicalReaction>
</comment>
<evidence type="ECO:0000256" key="8">
    <source>
        <dbReference type="ARBA" id="ARBA00022837"/>
    </source>
</evidence>
<keyword evidence="12" id="KW-0472">Membrane</keyword>
<dbReference type="PANTHER" id="PTHR45792:SF8">
    <property type="entry name" value="DIACYLGLYCEROL LIPASE-ALPHA"/>
    <property type="match status" value="1"/>
</dbReference>
<dbReference type="GO" id="GO:0016042">
    <property type="term" value="P:lipid catabolic process"/>
    <property type="evidence" value="ECO:0007669"/>
    <property type="project" value="UniProtKB-KW"/>
</dbReference>
<dbReference type="InterPro" id="IPR029058">
    <property type="entry name" value="AB_hydrolase_fold"/>
</dbReference>
<keyword evidence="9" id="KW-0442">Lipid degradation</keyword>
<feature type="domain" description="Fungal lipase-type" evidence="15">
    <location>
        <begin position="2"/>
        <end position="143"/>
    </location>
</feature>
<evidence type="ECO:0000256" key="14">
    <source>
        <dbReference type="ARBA" id="ARBA00026104"/>
    </source>
</evidence>
<dbReference type="InterPro" id="IPR052214">
    <property type="entry name" value="DAG_Lipase-Related"/>
</dbReference>
<evidence type="ECO:0000259" key="15">
    <source>
        <dbReference type="Pfam" id="PF01764"/>
    </source>
</evidence>
<keyword evidence="11" id="KW-0443">Lipid metabolism</keyword>
<dbReference type="GO" id="GO:0046872">
    <property type="term" value="F:metal ion binding"/>
    <property type="evidence" value="ECO:0007669"/>
    <property type="project" value="UniProtKB-KW"/>
</dbReference>
<evidence type="ECO:0000313" key="16">
    <source>
        <dbReference type="EMBL" id="EJK70068.1"/>
    </source>
</evidence>
<evidence type="ECO:0000256" key="9">
    <source>
        <dbReference type="ARBA" id="ARBA00022963"/>
    </source>
</evidence>
<dbReference type="eggNOG" id="KOG2088">
    <property type="taxonomic scope" value="Eukaryota"/>
</dbReference>
<dbReference type="Proteomes" id="UP000266841">
    <property type="component" value="Unassembled WGS sequence"/>
</dbReference>
<evidence type="ECO:0000256" key="7">
    <source>
        <dbReference type="ARBA" id="ARBA00022801"/>
    </source>
</evidence>